<dbReference type="InterPro" id="IPR020103">
    <property type="entry name" value="PsdUridine_synth_cat_dom_sf"/>
</dbReference>
<evidence type="ECO:0000259" key="6">
    <source>
        <dbReference type="Pfam" id="PF01416"/>
    </source>
</evidence>
<proteinExistence type="inferred from homology"/>
<dbReference type="GO" id="GO:0160147">
    <property type="term" value="F:tRNA pseudouridine(38-40) synthase activity"/>
    <property type="evidence" value="ECO:0007669"/>
    <property type="project" value="UniProtKB-EC"/>
</dbReference>
<dbReference type="InterPro" id="IPR020097">
    <property type="entry name" value="PsdUridine_synth_TruA_a/b_dom"/>
</dbReference>
<comment type="function">
    <text evidence="4">Formation of pseudouridine at positions 38, 39 and 40 in the anticodon stem and loop of transfer RNAs.</text>
</comment>
<feature type="binding site" evidence="4">
    <location>
        <position position="109"/>
    </location>
    <ligand>
        <name>substrate</name>
    </ligand>
</feature>
<dbReference type="Gene3D" id="3.30.70.580">
    <property type="entry name" value="Pseudouridine synthase I, catalytic domain, N-terminal subdomain"/>
    <property type="match status" value="1"/>
</dbReference>
<comment type="catalytic activity">
    <reaction evidence="4 5">
        <text>uridine(38/39/40) in tRNA = pseudouridine(38/39/40) in tRNA</text>
        <dbReference type="Rhea" id="RHEA:22376"/>
        <dbReference type="Rhea" id="RHEA-COMP:10085"/>
        <dbReference type="Rhea" id="RHEA-COMP:10087"/>
        <dbReference type="ChEBI" id="CHEBI:65314"/>
        <dbReference type="ChEBI" id="CHEBI:65315"/>
        <dbReference type="EC" id="5.4.99.12"/>
    </reaction>
</comment>
<evidence type="ECO:0000256" key="5">
    <source>
        <dbReference type="RuleBase" id="RU003792"/>
    </source>
</evidence>
<feature type="domain" description="Pseudouridine synthase I TruA alpha/beta" evidence="6">
    <location>
        <begin position="8"/>
        <end position="101"/>
    </location>
</feature>
<keyword evidence="2 4" id="KW-0819">tRNA processing</keyword>
<dbReference type="EMBL" id="JAUSTO010000017">
    <property type="protein sequence ID" value="MDQ0153343.1"/>
    <property type="molecule type" value="Genomic_DNA"/>
</dbReference>
<dbReference type="NCBIfam" id="TIGR00071">
    <property type="entry name" value="hisT_truA"/>
    <property type="match status" value="1"/>
</dbReference>
<dbReference type="CDD" id="cd02570">
    <property type="entry name" value="PseudoU_synth_EcTruA"/>
    <property type="match status" value="1"/>
</dbReference>
<comment type="caution">
    <text evidence="4">Lacks conserved residue(s) required for the propagation of feature annotation.</text>
</comment>
<reference evidence="7" key="1">
    <citation type="submission" date="2023-07" db="EMBL/GenBank/DDBJ databases">
        <title>Genomic Encyclopedia of Type Strains, Phase IV (KMG-IV): sequencing the most valuable type-strain genomes for metagenomic binning, comparative biology and taxonomic classification.</title>
        <authorList>
            <person name="Goeker M."/>
        </authorList>
    </citation>
    <scope>NUCLEOTIDE SEQUENCE</scope>
    <source>
        <strain evidence="7">DSM 19659</strain>
    </source>
</reference>
<dbReference type="Proteomes" id="UP001241537">
    <property type="component" value="Unassembled WGS sequence"/>
</dbReference>
<accession>A0AAE3VBR7</accession>
<evidence type="ECO:0000313" key="7">
    <source>
        <dbReference type="EMBL" id="MDQ0153343.1"/>
    </source>
</evidence>
<gene>
    <name evidence="4" type="primary">truA</name>
    <name evidence="7" type="ORF">J2S20_002058</name>
</gene>
<feature type="domain" description="Pseudouridine synthase I TruA alpha/beta" evidence="6">
    <location>
        <begin position="144"/>
        <end position="247"/>
    </location>
</feature>
<dbReference type="InterPro" id="IPR001406">
    <property type="entry name" value="PsdUridine_synth_TruA"/>
</dbReference>
<dbReference type="FunFam" id="3.30.70.580:FF:000001">
    <property type="entry name" value="tRNA pseudouridine synthase A"/>
    <property type="match status" value="1"/>
</dbReference>
<dbReference type="GO" id="GO:0031119">
    <property type="term" value="P:tRNA pseudouridine synthesis"/>
    <property type="evidence" value="ECO:0007669"/>
    <property type="project" value="UniProtKB-UniRule"/>
</dbReference>
<dbReference type="PANTHER" id="PTHR11142">
    <property type="entry name" value="PSEUDOURIDYLATE SYNTHASE"/>
    <property type="match status" value="1"/>
</dbReference>
<dbReference type="Gene3D" id="3.30.70.660">
    <property type="entry name" value="Pseudouridine synthase I, catalytic domain, C-terminal subdomain"/>
    <property type="match status" value="1"/>
</dbReference>
<keyword evidence="8" id="KW-1185">Reference proteome</keyword>
<comment type="caution">
    <text evidence="7">The sequence shown here is derived from an EMBL/GenBank/DDBJ whole genome shotgun (WGS) entry which is preliminary data.</text>
</comment>
<organism evidence="7 8">
    <name type="scientific">Moryella indoligenes</name>
    <dbReference type="NCBI Taxonomy" id="371674"/>
    <lineage>
        <taxon>Bacteria</taxon>
        <taxon>Bacillati</taxon>
        <taxon>Bacillota</taxon>
        <taxon>Clostridia</taxon>
        <taxon>Lachnospirales</taxon>
        <taxon>Lachnospiraceae</taxon>
        <taxon>Moryella</taxon>
    </lineage>
</organism>
<protein>
    <recommendedName>
        <fullName evidence="4">tRNA pseudouridine synthase A</fullName>
        <ecNumber evidence="4">5.4.99.12</ecNumber>
    </recommendedName>
    <alternativeName>
        <fullName evidence="4">tRNA pseudouridine(38-40) synthase</fullName>
    </alternativeName>
    <alternativeName>
        <fullName evidence="4">tRNA pseudouridylate synthase I</fullName>
    </alternativeName>
    <alternativeName>
        <fullName evidence="4">tRNA-uridine isomerase I</fullName>
    </alternativeName>
</protein>
<evidence type="ECO:0000256" key="4">
    <source>
        <dbReference type="HAMAP-Rule" id="MF_00171"/>
    </source>
</evidence>
<feature type="active site" description="Nucleophile" evidence="4">
    <location>
        <position position="51"/>
    </location>
</feature>
<dbReference type="HAMAP" id="MF_00171">
    <property type="entry name" value="TruA"/>
    <property type="match status" value="1"/>
</dbReference>
<evidence type="ECO:0000313" key="8">
    <source>
        <dbReference type="Proteomes" id="UP001241537"/>
    </source>
</evidence>
<evidence type="ECO:0000256" key="1">
    <source>
        <dbReference type="ARBA" id="ARBA00009375"/>
    </source>
</evidence>
<dbReference type="AlphaFoldDB" id="A0AAE3VBR7"/>
<dbReference type="SUPFAM" id="SSF55120">
    <property type="entry name" value="Pseudouridine synthase"/>
    <property type="match status" value="1"/>
</dbReference>
<evidence type="ECO:0000256" key="2">
    <source>
        <dbReference type="ARBA" id="ARBA00022694"/>
    </source>
</evidence>
<keyword evidence="3 4" id="KW-0413">Isomerase</keyword>
<dbReference type="GO" id="GO:0003723">
    <property type="term" value="F:RNA binding"/>
    <property type="evidence" value="ECO:0007669"/>
    <property type="project" value="InterPro"/>
</dbReference>
<evidence type="ECO:0000256" key="3">
    <source>
        <dbReference type="ARBA" id="ARBA00023235"/>
    </source>
</evidence>
<dbReference type="PANTHER" id="PTHR11142:SF0">
    <property type="entry name" value="TRNA PSEUDOURIDINE SYNTHASE-LIKE 1"/>
    <property type="match status" value="1"/>
</dbReference>
<dbReference type="InterPro" id="IPR020094">
    <property type="entry name" value="TruA/RsuA/RluB/E/F_N"/>
</dbReference>
<dbReference type="EC" id="5.4.99.12" evidence="4"/>
<name>A0AAE3VBR7_9FIRM</name>
<sequence>MRRIRLTVSYDGTEYHGSQLQPNGITIEARLNEAIRKLGGGSDVIFASRTDAGVHALGNVAVFDTELRMAADKFVFALNQRLPEDIRIRHSDEVELQWHPRKQNCKKSYEYRIYNSRIPNPLQRRYAQFCYYSLDTECMRKALGALIGEHDFAALCSSGSSAEHTVRRIYSAELLEEGSPGDRLITLRICGSGFLYNMVRIIAGTLLQIGMGRLRPEQMAEILRSRDRRQAGPVAAACGLTLKKIEFLPALLPELQAENEDWSYVLDQRRTKESGGSCLTIRRCAERDYEALLTRLLHETHRNGAVYTLLRDLERPERLAAGQRYGYYLLSAHEGVYPVCARDAGEDRKAAKDPEIQAEFYSAGG</sequence>
<dbReference type="InterPro" id="IPR020095">
    <property type="entry name" value="PsdUridine_synth_TruA_C"/>
</dbReference>
<comment type="similarity">
    <text evidence="1 4 5">Belongs to the tRNA pseudouridine synthase TruA family.</text>
</comment>
<comment type="subunit">
    <text evidence="4">Homodimer.</text>
</comment>
<dbReference type="Pfam" id="PF01416">
    <property type="entry name" value="PseudoU_synth_1"/>
    <property type="match status" value="2"/>
</dbReference>